<protein>
    <recommendedName>
        <fullName evidence="4">Lipoprotein</fullName>
    </recommendedName>
</protein>
<feature type="chain" id="PRO_5038392634" description="Lipoprotein" evidence="1">
    <location>
        <begin position="21"/>
        <end position="242"/>
    </location>
</feature>
<sequence length="242" mass="26900">MKVLVTVLPALLLLVGCASPSVDYKAVAHGQQASRDRETAARVAGERMAALREAMPGTRWLESSVEHTCGTETSGGLFTRKTEHLLCFTVFTQYIGFDTELADEVRTFDAAAAGTGWGASNQPVDTPIWYYREFRGRPEGPRTYDASNLPDISYTAVGSKLFACGTSNPALTLRQRWLEAGQPLTDHERRTTTEVHPLHPLLFEHKDPLNHEQVKTAALQQHRYLAIVTLTAQCWYDQPDGR</sequence>
<evidence type="ECO:0008006" key="4">
    <source>
        <dbReference type="Google" id="ProtNLM"/>
    </source>
</evidence>
<reference evidence="2 3" key="1">
    <citation type="submission" date="2018-10" db="EMBL/GenBank/DDBJ databases">
        <title>Sequencing the genomes of 1000 actinobacteria strains.</title>
        <authorList>
            <person name="Klenk H.-P."/>
        </authorList>
    </citation>
    <scope>NUCLEOTIDE SEQUENCE [LARGE SCALE GENOMIC DNA]</scope>
    <source>
        <strain evidence="2 3">DSM 43911</strain>
    </source>
</reference>
<dbReference type="RefSeq" id="WP_121228998.1">
    <property type="nucleotide sequence ID" value="NZ_JBIUBA010000003.1"/>
</dbReference>
<evidence type="ECO:0000313" key="2">
    <source>
        <dbReference type="EMBL" id="RKT74395.1"/>
    </source>
</evidence>
<dbReference type="PROSITE" id="PS51257">
    <property type="entry name" value="PROKAR_LIPOPROTEIN"/>
    <property type="match status" value="1"/>
</dbReference>
<keyword evidence="3" id="KW-1185">Reference proteome</keyword>
<keyword evidence="1" id="KW-0732">Signal</keyword>
<organism evidence="2 3">
    <name type="scientific">Saccharothrix variisporea</name>
    <dbReference type="NCBI Taxonomy" id="543527"/>
    <lineage>
        <taxon>Bacteria</taxon>
        <taxon>Bacillati</taxon>
        <taxon>Actinomycetota</taxon>
        <taxon>Actinomycetes</taxon>
        <taxon>Pseudonocardiales</taxon>
        <taxon>Pseudonocardiaceae</taxon>
        <taxon>Saccharothrix</taxon>
    </lineage>
</organism>
<gene>
    <name evidence="2" type="ORF">DFJ66_7744</name>
</gene>
<evidence type="ECO:0000313" key="3">
    <source>
        <dbReference type="Proteomes" id="UP000272729"/>
    </source>
</evidence>
<feature type="signal peptide" evidence="1">
    <location>
        <begin position="1"/>
        <end position="20"/>
    </location>
</feature>
<comment type="caution">
    <text evidence="2">The sequence shown here is derived from an EMBL/GenBank/DDBJ whole genome shotgun (WGS) entry which is preliminary data.</text>
</comment>
<dbReference type="Proteomes" id="UP000272729">
    <property type="component" value="Unassembled WGS sequence"/>
</dbReference>
<dbReference type="EMBL" id="RBXR01000001">
    <property type="protein sequence ID" value="RKT74395.1"/>
    <property type="molecule type" value="Genomic_DNA"/>
</dbReference>
<evidence type="ECO:0000256" key="1">
    <source>
        <dbReference type="SAM" id="SignalP"/>
    </source>
</evidence>
<dbReference type="OrthoDB" id="9859769at2"/>
<dbReference type="AlphaFoldDB" id="A0A495XMG7"/>
<proteinExistence type="predicted"/>
<accession>A0A495XMG7</accession>
<name>A0A495XMG7_9PSEU</name>